<reference evidence="7" key="3">
    <citation type="submission" date="2025-08" db="UniProtKB">
        <authorList>
            <consortium name="Ensembl"/>
        </authorList>
    </citation>
    <scope>IDENTIFICATION</scope>
</reference>
<dbReference type="Proteomes" id="UP000008144">
    <property type="component" value="Chromosome 3"/>
</dbReference>
<feature type="transmembrane region" description="Helical" evidence="5">
    <location>
        <begin position="141"/>
        <end position="169"/>
    </location>
</feature>
<dbReference type="GO" id="GO:0097037">
    <property type="term" value="P:heme export"/>
    <property type="evidence" value="ECO:0000318"/>
    <property type="project" value="GO_Central"/>
</dbReference>
<evidence type="ECO:0000256" key="3">
    <source>
        <dbReference type="ARBA" id="ARBA00022989"/>
    </source>
</evidence>
<dbReference type="HOGENOM" id="CLU_023132_0_1_1"/>
<keyword evidence="2 5" id="KW-0812">Transmembrane</keyword>
<dbReference type="SUPFAM" id="SSF103473">
    <property type="entry name" value="MFS general substrate transporter"/>
    <property type="match status" value="1"/>
</dbReference>
<reference evidence="7" key="2">
    <citation type="journal article" date="2008" name="Genome Biol.">
        <title>Improved genome assembly and evidence-based global gene model set for the chordate Ciona intestinalis: new insight into intron and operon populations.</title>
        <authorList>
            <person name="Satou Y."/>
            <person name="Mineta K."/>
            <person name="Ogasawara M."/>
            <person name="Sasakura Y."/>
            <person name="Shoguchi E."/>
            <person name="Ueno K."/>
            <person name="Yamada L."/>
            <person name="Matsumoto J."/>
            <person name="Wasserscheid J."/>
            <person name="Dewar K."/>
            <person name="Wiley G.B."/>
            <person name="Macmil S.L."/>
            <person name="Roe B.A."/>
            <person name="Zeller R.W."/>
            <person name="Hastings K.E."/>
            <person name="Lemaire P."/>
            <person name="Lindquist E."/>
            <person name="Endo T."/>
            <person name="Hotta K."/>
            <person name="Inaba K."/>
        </authorList>
    </citation>
    <scope>NUCLEOTIDE SEQUENCE [LARGE SCALE GENOMIC DNA]</scope>
    <source>
        <strain evidence="7">wild type</strain>
    </source>
</reference>
<comment type="subcellular location">
    <subcellularLocation>
        <location evidence="1">Membrane</location>
        <topology evidence="1">Multi-pass membrane protein</topology>
    </subcellularLocation>
</comment>
<protein>
    <recommendedName>
        <fullName evidence="6">Major facilitator superfamily (MFS) profile domain-containing protein</fullName>
    </recommendedName>
</protein>
<evidence type="ECO:0000313" key="7">
    <source>
        <dbReference type="Ensembl" id="ENSCINP00000019462.3"/>
    </source>
</evidence>
<dbReference type="InterPro" id="IPR036259">
    <property type="entry name" value="MFS_trans_sf"/>
</dbReference>
<dbReference type="InterPro" id="IPR020846">
    <property type="entry name" value="MFS_dom"/>
</dbReference>
<feature type="domain" description="Major facilitator superfamily (MFS) profile" evidence="6">
    <location>
        <begin position="50"/>
        <end position="458"/>
    </location>
</feature>
<dbReference type="Pfam" id="PF07690">
    <property type="entry name" value="MFS_1"/>
    <property type="match status" value="1"/>
</dbReference>
<dbReference type="Gene3D" id="1.20.1250.20">
    <property type="entry name" value="MFS general substrate transporter like domains"/>
    <property type="match status" value="2"/>
</dbReference>
<keyword evidence="8" id="KW-1185">Reference proteome</keyword>
<dbReference type="Ensembl" id="ENSCINT00000019462.3">
    <property type="protein sequence ID" value="ENSCINP00000019462.3"/>
    <property type="gene ID" value="ENSCING00000009571.3"/>
</dbReference>
<feature type="transmembrane region" description="Helical" evidence="5">
    <location>
        <begin position="48"/>
        <end position="68"/>
    </location>
</feature>
<feature type="transmembrane region" description="Helical" evidence="5">
    <location>
        <begin position="273"/>
        <end position="293"/>
    </location>
</feature>
<keyword evidence="4 5" id="KW-0472">Membrane</keyword>
<evidence type="ECO:0000256" key="5">
    <source>
        <dbReference type="SAM" id="Phobius"/>
    </source>
</evidence>
<dbReference type="InParanoid" id="F6TJQ3"/>
<dbReference type="InterPro" id="IPR049680">
    <property type="entry name" value="FLVCR1-2_SLC49-like"/>
</dbReference>
<accession>F6TJQ3</accession>
<feature type="transmembrane region" description="Helical" evidence="5">
    <location>
        <begin position="213"/>
        <end position="236"/>
    </location>
</feature>
<feature type="transmembrane region" description="Helical" evidence="5">
    <location>
        <begin position="339"/>
        <end position="360"/>
    </location>
</feature>
<dbReference type="GeneTree" id="ENSGT01030000234625"/>
<evidence type="ECO:0000313" key="8">
    <source>
        <dbReference type="Proteomes" id="UP000008144"/>
    </source>
</evidence>
<dbReference type="PANTHER" id="PTHR10924">
    <property type="entry name" value="MAJOR FACILITATOR SUPERFAMILY PROTEIN-RELATED"/>
    <property type="match status" value="1"/>
</dbReference>
<name>F6TJQ3_CIOIN</name>
<dbReference type="EMBL" id="EAAA01001703">
    <property type="status" value="NOT_ANNOTATED_CDS"/>
    <property type="molecule type" value="Genomic_DNA"/>
</dbReference>
<keyword evidence="3 5" id="KW-1133">Transmembrane helix</keyword>
<evidence type="ECO:0000256" key="4">
    <source>
        <dbReference type="ARBA" id="ARBA00023136"/>
    </source>
</evidence>
<feature type="transmembrane region" description="Helical" evidence="5">
    <location>
        <begin position="181"/>
        <end position="201"/>
    </location>
</feature>
<dbReference type="GO" id="GO:0016020">
    <property type="term" value="C:membrane"/>
    <property type="evidence" value="ECO:0000318"/>
    <property type="project" value="GO_Central"/>
</dbReference>
<evidence type="ECO:0000256" key="2">
    <source>
        <dbReference type="ARBA" id="ARBA00022692"/>
    </source>
</evidence>
<dbReference type="GO" id="GO:0020037">
    <property type="term" value="F:heme binding"/>
    <property type="evidence" value="ECO:0000318"/>
    <property type="project" value="GO_Central"/>
</dbReference>
<feature type="transmembrane region" description="Helical" evidence="5">
    <location>
        <begin position="313"/>
        <end position="332"/>
    </location>
</feature>
<dbReference type="PANTHER" id="PTHR10924:SF4">
    <property type="entry name" value="GH15861P"/>
    <property type="match status" value="1"/>
</dbReference>
<feature type="transmembrane region" description="Helical" evidence="5">
    <location>
        <begin position="115"/>
        <end position="135"/>
    </location>
</feature>
<organism evidence="7 8">
    <name type="scientific">Ciona intestinalis</name>
    <name type="common">Transparent sea squirt</name>
    <name type="synonym">Ascidia intestinalis</name>
    <dbReference type="NCBI Taxonomy" id="7719"/>
    <lineage>
        <taxon>Eukaryota</taxon>
        <taxon>Metazoa</taxon>
        <taxon>Chordata</taxon>
        <taxon>Tunicata</taxon>
        <taxon>Ascidiacea</taxon>
        <taxon>Phlebobranchia</taxon>
        <taxon>Cionidae</taxon>
        <taxon>Ciona</taxon>
    </lineage>
</organism>
<feature type="transmembrane region" description="Helical" evidence="5">
    <location>
        <begin position="366"/>
        <end position="385"/>
    </location>
</feature>
<dbReference type="PROSITE" id="PS50850">
    <property type="entry name" value="MFS"/>
    <property type="match status" value="1"/>
</dbReference>
<proteinExistence type="predicted"/>
<feature type="transmembrane region" description="Helical" evidence="5">
    <location>
        <begin position="406"/>
        <end position="427"/>
    </location>
</feature>
<dbReference type="AlphaFoldDB" id="F6TJQ3"/>
<feature type="transmembrane region" description="Helical" evidence="5">
    <location>
        <begin position="88"/>
        <end position="108"/>
    </location>
</feature>
<reference evidence="7" key="4">
    <citation type="submission" date="2025-09" db="UniProtKB">
        <authorList>
            <consortium name="Ensembl"/>
        </authorList>
    </citation>
    <scope>IDENTIFICATION</scope>
</reference>
<evidence type="ECO:0000256" key="1">
    <source>
        <dbReference type="ARBA" id="ARBA00004141"/>
    </source>
</evidence>
<sequence>MPDDRGRKASSVDLDEHQLLLPPAEDYEYQHEAVFVSPKETKLYKRRWAFLILLASAFLLNGFQNIQYSGLQSNVAVYYQVSAQVFDLLTQMYYFAFVVCFLPATWVMKNIGLRWIAISATVAMLTGEGFCFLSASRRSFFWAAVVGQLFNGVAQVFLMSVPILFSVTWFEPKMAATASSILLLCFQLGNGLALVLPPIAVPHSSNMDFVGQRMNFLFCGTTIFSCILVLLILLVFPERPPLPPSQSQAAVINRDEEMSYLDDLKILMKNCEFIKIVFCFGLNSGAFNAITTFVGPDIIKSHPSVSAATAGEIGSSMIFVGAVGMIASGFILDRTKTFLVVGVIETLCCFLSSVFFAIAINCWRTWTLWLITAFLGTRYFFSSFTNTGSQISAELTYPVSESHSTSIIMAAASAFSMILIAIMRQILKHISLLGSNIFFSCVLFIAFVLMVTVNGEMKRTAAERKQSTKLGNP</sequence>
<feature type="transmembrane region" description="Helical" evidence="5">
    <location>
        <begin position="433"/>
        <end position="455"/>
    </location>
</feature>
<reference evidence="8" key="1">
    <citation type="journal article" date="2002" name="Science">
        <title>The draft genome of Ciona intestinalis: insights into chordate and vertebrate origins.</title>
        <authorList>
            <person name="Dehal P."/>
            <person name="Satou Y."/>
            <person name="Campbell R.K."/>
            <person name="Chapman J."/>
            <person name="Degnan B."/>
            <person name="De Tomaso A."/>
            <person name="Davidson B."/>
            <person name="Di Gregorio A."/>
            <person name="Gelpke M."/>
            <person name="Goodstein D.M."/>
            <person name="Harafuji N."/>
            <person name="Hastings K.E."/>
            <person name="Ho I."/>
            <person name="Hotta K."/>
            <person name="Huang W."/>
            <person name="Kawashima T."/>
            <person name="Lemaire P."/>
            <person name="Martinez D."/>
            <person name="Meinertzhagen I.A."/>
            <person name="Necula S."/>
            <person name="Nonaka M."/>
            <person name="Putnam N."/>
            <person name="Rash S."/>
            <person name="Saiga H."/>
            <person name="Satake M."/>
            <person name="Terry A."/>
            <person name="Yamada L."/>
            <person name="Wang H.G."/>
            <person name="Awazu S."/>
            <person name="Azumi K."/>
            <person name="Boore J."/>
            <person name="Branno M."/>
            <person name="Chin-Bow S."/>
            <person name="DeSantis R."/>
            <person name="Doyle S."/>
            <person name="Francino P."/>
            <person name="Keys D.N."/>
            <person name="Haga S."/>
            <person name="Hayashi H."/>
            <person name="Hino K."/>
            <person name="Imai K.S."/>
            <person name="Inaba K."/>
            <person name="Kano S."/>
            <person name="Kobayashi K."/>
            <person name="Kobayashi M."/>
            <person name="Lee B.I."/>
            <person name="Makabe K.W."/>
            <person name="Manohar C."/>
            <person name="Matassi G."/>
            <person name="Medina M."/>
            <person name="Mochizuki Y."/>
            <person name="Mount S."/>
            <person name="Morishita T."/>
            <person name="Miura S."/>
            <person name="Nakayama A."/>
            <person name="Nishizaka S."/>
            <person name="Nomoto H."/>
            <person name="Ohta F."/>
            <person name="Oishi K."/>
            <person name="Rigoutsos I."/>
            <person name="Sano M."/>
            <person name="Sasaki A."/>
            <person name="Sasakura Y."/>
            <person name="Shoguchi E."/>
            <person name="Shin-i T."/>
            <person name="Spagnuolo A."/>
            <person name="Stainier D."/>
            <person name="Suzuki M.M."/>
            <person name="Tassy O."/>
            <person name="Takatori N."/>
            <person name="Tokuoka M."/>
            <person name="Yagi K."/>
            <person name="Yoshizaki F."/>
            <person name="Wada S."/>
            <person name="Zhang C."/>
            <person name="Hyatt P.D."/>
            <person name="Larimer F."/>
            <person name="Detter C."/>
            <person name="Doggett N."/>
            <person name="Glavina T."/>
            <person name="Hawkins T."/>
            <person name="Richardson P."/>
            <person name="Lucas S."/>
            <person name="Kohara Y."/>
            <person name="Levine M."/>
            <person name="Satoh N."/>
            <person name="Rokhsar D.S."/>
        </authorList>
    </citation>
    <scope>NUCLEOTIDE SEQUENCE [LARGE SCALE GENOMIC DNA]</scope>
</reference>
<evidence type="ECO:0000259" key="6">
    <source>
        <dbReference type="PROSITE" id="PS50850"/>
    </source>
</evidence>
<dbReference type="GO" id="GO:0015232">
    <property type="term" value="F:heme transmembrane transporter activity"/>
    <property type="evidence" value="ECO:0000318"/>
    <property type="project" value="GO_Central"/>
</dbReference>
<dbReference type="InterPro" id="IPR011701">
    <property type="entry name" value="MFS"/>
</dbReference>